<comment type="caution">
    <text evidence="1">The sequence shown here is derived from an EMBL/GenBank/DDBJ whole genome shotgun (WGS) entry which is preliminary data.</text>
</comment>
<sequence>MLALRTRQRGEVDQTIEMNEVDQTIEMIERGDGTRATAPEDIINIFQEYYTKLYKTDVKAADSLVSDFFRTGEFDYLGDGEIELIERVYDLAGWPTLR</sequence>
<protein>
    <submittedName>
        <fullName evidence="1">Uncharacterized protein</fullName>
    </submittedName>
</protein>
<name>A0AAV7WM63_PLEWA</name>
<evidence type="ECO:0000313" key="1">
    <source>
        <dbReference type="EMBL" id="KAJ1214026.1"/>
    </source>
</evidence>
<reference evidence="1" key="1">
    <citation type="journal article" date="2022" name="bioRxiv">
        <title>Sequencing and chromosome-scale assembly of the giantPleurodeles waltlgenome.</title>
        <authorList>
            <person name="Brown T."/>
            <person name="Elewa A."/>
            <person name="Iarovenko S."/>
            <person name="Subramanian E."/>
            <person name="Araus A.J."/>
            <person name="Petzold A."/>
            <person name="Susuki M."/>
            <person name="Suzuki K.-i.T."/>
            <person name="Hayashi T."/>
            <person name="Toyoda A."/>
            <person name="Oliveira C."/>
            <person name="Osipova E."/>
            <person name="Leigh N.D."/>
            <person name="Simon A."/>
            <person name="Yun M.H."/>
        </authorList>
    </citation>
    <scope>NUCLEOTIDE SEQUENCE</scope>
    <source>
        <strain evidence="1">20211129_DDA</strain>
        <tissue evidence="1">Liver</tissue>
    </source>
</reference>
<dbReference type="AlphaFoldDB" id="A0AAV7WM63"/>
<organism evidence="1 2">
    <name type="scientific">Pleurodeles waltl</name>
    <name type="common">Iberian ribbed newt</name>
    <dbReference type="NCBI Taxonomy" id="8319"/>
    <lineage>
        <taxon>Eukaryota</taxon>
        <taxon>Metazoa</taxon>
        <taxon>Chordata</taxon>
        <taxon>Craniata</taxon>
        <taxon>Vertebrata</taxon>
        <taxon>Euteleostomi</taxon>
        <taxon>Amphibia</taxon>
        <taxon>Batrachia</taxon>
        <taxon>Caudata</taxon>
        <taxon>Salamandroidea</taxon>
        <taxon>Salamandridae</taxon>
        <taxon>Pleurodelinae</taxon>
        <taxon>Pleurodeles</taxon>
    </lineage>
</organism>
<dbReference type="Proteomes" id="UP001066276">
    <property type="component" value="Chromosome 1_1"/>
</dbReference>
<proteinExistence type="predicted"/>
<accession>A0AAV7WM63</accession>
<gene>
    <name evidence="1" type="ORF">NDU88_001654</name>
</gene>
<keyword evidence="2" id="KW-1185">Reference proteome</keyword>
<dbReference type="EMBL" id="JANPWB010000001">
    <property type="protein sequence ID" value="KAJ1214026.1"/>
    <property type="molecule type" value="Genomic_DNA"/>
</dbReference>
<evidence type="ECO:0000313" key="2">
    <source>
        <dbReference type="Proteomes" id="UP001066276"/>
    </source>
</evidence>